<protein>
    <recommendedName>
        <fullName evidence="3">Terpene synthase</fullName>
    </recommendedName>
</protein>
<name>A0ABQ1GH37_9GAMM</name>
<keyword evidence="2" id="KW-1185">Reference proteome</keyword>
<dbReference type="Proteomes" id="UP000620046">
    <property type="component" value="Unassembled WGS sequence"/>
</dbReference>
<evidence type="ECO:0008006" key="3">
    <source>
        <dbReference type="Google" id="ProtNLM"/>
    </source>
</evidence>
<organism evidence="1 2">
    <name type="scientific">Dyella nitratireducens</name>
    <dbReference type="NCBI Taxonomy" id="1849580"/>
    <lineage>
        <taxon>Bacteria</taxon>
        <taxon>Pseudomonadati</taxon>
        <taxon>Pseudomonadota</taxon>
        <taxon>Gammaproteobacteria</taxon>
        <taxon>Lysobacterales</taxon>
        <taxon>Rhodanobacteraceae</taxon>
        <taxon>Dyella</taxon>
    </lineage>
</organism>
<dbReference type="EMBL" id="BMJA01000003">
    <property type="protein sequence ID" value="GGA43711.1"/>
    <property type="molecule type" value="Genomic_DNA"/>
</dbReference>
<sequence>MGMDSVNELRMQAPASSRMPVRHKLSLSHVKLSPYAYEVERETIAWMEVSGLIPDERYLESVSNMAVWGYAGFSHPFAKNEELLLYSKYITLWLLWDDVVVERATDLSAILHGLANAFRWDSGTWHEKDPYLRAWRSIVEGYKGLGVSPDYLHRLNRKMGTWVKTVACENQSVCSAGVVNPWSHLRRRLVTIGVIPTAQLLDLDVGDVDCVPVARRVVMAASAVVAIVNELVSVEKDADRVNLVALVQNRHQCDVESAYDRVVGMCRTELAKLSALVDALPAGLQGWGRLMLHMAEGFSYWHFVCPRYDRKRITCQIPSTCQKPPALVERALPAVLSP</sequence>
<reference evidence="2" key="1">
    <citation type="journal article" date="2019" name="Int. J. Syst. Evol. Microbiol.">
        <title>The Global Catalogue of Microorganisms (GCM) 10K type strain sequencing project: providing services to taxonomists for standard genome sequencing and annotation.</title>
        <authorList>
            <consortium name="The Broad Institute Genomics Platform"/>
            <consortium name="The Broad Institute Genome Sequencing Center for Infectious Disease"/>
            <person name="Wu L."/>
            <person name="Ma J."/>
        </authorList>
    </citation>
    <scope>NUCLEOTIDE SEQUENCE [LARGE SCALE GENOMIC DNA]</scope>
    <source>
        <strain evidence="2">CGMCC 1.15439</strain>
    </source>
</reference>
<evidence type="ECO:0000313" key="1">
    <source>
        <dbReference type="EMBL" id="GGA43711.1"/>
    </source>
</evidence>
<dbReference type="SUPFAM" id="SSF48576">
    <property type="entry name" value="Terpenoid synthases"/>
    <property type="match status" value="1"/>
</dbReference>
<accession>A0ABQ1GH37</accession>
<dbReference type="Pfam" id="PF19086">
    <property type="entry name" value="Terpene_syn_C_2"/>
    <property type="match status" value="1"/>
</dbReference>
<dbReference type="Gene3D" id="1.10.600.10">
    <property type="entry name" value="Farnesyl Diphosphate Synthase"/>
    <property type="match status" value="1"/>
</dbReference>
<proteinExistence type="predicted"/>
<dbReference type="InterPro" id="IPR008949">
    <property type="entry name" value="Isoprenoid_synthase_dom_sf"/>
</dbReference>
<comment type="caution">
    <text evidence="1">The sequence shown here is derived from an EMBL/GenBank/DDBJ whole genome shotgun (WGS) entry which is preliminary data.</text>
</comment>
<evidence type="ECO:0000313" key="2">
    <source>
        <dbReference type="Proteomes" id="UP000620046"/>
    </source>
</evidence>
<gene>
    <name evidence="1" type="ORF">GCM10010981_36050</name>
</gene>